<dbReference type="InterPro" id="IPR005829">
    <property type="entry name" value="Sugar_transporter_CS"/>
</dbReference>
<dbReference type="InterPro" id="IPR005828">
    <property type="entry name" value="MFS_sugar_transport-like"/>
</dbReference>
<dbReference type="PROSITE" id="PS00217">
    <property type="entry name" value="SUGAR_TRANSPORT_2"/>
    <property type="match status" value="1"/>
</dbReference>
<dbReference type="PROSITE" id="PS50850">
    <property type="entry name" value="MFS"/>
    <property type="match status" value="1"/>
</dbReference>
<evidence type="ECO:0000256" key="2">
    <source>
        <dbReference type="ARBA" id="ARBA00022448"/>
    </source>
</evidence>
<accession>A0ABY8KA74</accession>
<feature type="domain" description="Major facilitator superfamily (MFS) profile" evidence="7">
    <location>
        <begin position="31"/>
        <end position="448"/>
    </location>
</feature>
<evidence type="ECO:0000313" key="8">
    <source>
        <dbReference type="EMBL" id="WGD43418.1"/>
    </source>
</evidence>
<evidence type="ECO:0000256" key="3">
    <source>
        <dbReference type="ARBA" id="ARBA00022692"/>
    </source>
</evidence>
<dbReference type="InterPro" id="IPR020846">
    <property type="entry name" value="MFS_dom"/>
</dbReference>
<evidence type="ECO:0000313" key="9">
    <source>
        <dbReference type="Proteomes" id="UP001216440"/>
    </source>
</evidence>
<feature type="transmembrane region" description="Helical" evidence="6">
    <location>
        <begin position="300"/>
        <end position="325"/>
    </location>
</feature>
<dbReference type="PANTHER" id="PTHR23511">
    <property type="entry name" value="SYNAPTIC VESICLE GLYCOPROTEIN 2"/>
    <property type="match status" value="1"/>
</dbReference>
<evidence type="ECO:0000256" key="1">
    <source>
        <dbReference type="ARBA" id="ARBA00004651"/>
    </source>
</evidence>
<feature type="transmembrane region" description="Helical" evidence="6">
    <location>
        <begin position="359"/>
        <end position="380"/>
    </location>
</feature>
<comment type="subcellular location">
    <subcellularLocation>
        <location evidence="1">Cell membrane</location>
        <topology evidence="1">Multi-pass membrane protein</topology>
    </subcellularLocation>
</comment>
<dbReference type="Pfam" id="PF00083">
    <property type="entry name" value="Sugar_tr"/>
    <property type="match status" value="1"/>
</dbReference>
<evidence type="ECO:0000256" key="6">
    <source>
        <dbReference type="SAM" id="Phobius"/>
    </source>
</evidence>
<name>A0ABY8KA74_9ACTN</name>
<feature type="transmembrane region" description="Helical" evidence="6">
    <location>
        <begin position="122"/>
        <end position="143"/>
    </location>
</feature>
<feature type="transmembrane region" description="Helical" evidence="6">
    <location>
        <begin position="67"/>
        <end position="88"/>
    </location>
</feature>
<dbReference type="RefSeq" id="WP_279336469.1">
    <property type="nucleotide sequence ID" value="NZ_CP121682.1"/>
</dbReference>
<dbReference type="EMBL" id="CP121682">
    <property type="protein sequence ID" value="WGD43418.1"/>
    <property type="molecule type" value="Genomic_DNA"/>
</dbReference>
<dbReference type="InterPro" id="IPR036259">
    <property type="entry name" value="MFS_trans_sf"/>
</dbReference>
<dbReference type="PANTHER" id="PTHR23511:SF34">
    <property type="entry name" value="SYNAPTIC VESICLE GLYCOPROTEIN 2"/>
    <property type="match status" value="1"/>
</dbReference>
<dbReference type="SUPFAM" id="SSF103473">
    <property type="entry name" value="MFS general substrate transporter"/>
    <property type="match status" value="1"/>
</dbReference>
<feature type="transmembrane region" description="Helical" evidence="6">
    <location>
        <begin position="425"/>
        <end position="444"/>
    </location>
</feature>
<feature type="transmembrane region" description="Helical" evidence="6">
    <location>
        <begin position="155"/>
        <end position="177"/>
    </location>
</feature>
<feature type="transmembrane region" description="Helical" evidence="6">
    <location>
        <begin position="332"/>
        <end position="353"/>
    </location>
</feature>
<evidence type="ECO:0000256" key="4">
    <source>
        <dbReference type="ARBA" id="ARBA00022989"/>
    </source>
</evidence>
<feature type="transmembrane region" description="Helical" evidence="6">
    <location>
        <begin position="400"/>
        <end position="419"/>
    </location>
</feature>
<feature type="transmembrane region" description="Helical" evidence="6">
    <location>
        <begin position="183"/>
        <end position="201"/>
    </location>
</feature>
<keyword evidence="4 6" id="KW-1133">Transmembrane helix</keyword>
<gene>
    <name evidence="8" type="ORF">PYS65_26655</name>
</gene>
<dbReference type="Proteomes" id="UP001216440">
    <property type="component" value="Chromosome"/>
</dbReference>
<keyword evidence="2" id="KW-0813">Transport</keyword>
<evidence type="ECO:0000259" key="7">
    <source>
        <dbReference type="PROSITE" id="PS50850"/>
    </source>
</evidence>
<dbReference type="PROSITE" id="PS00216">
    <property type="entry name" value="SUGAR_TRANSPORT_1"/>
    <property type="match status" value="1"/>
</dbReference>
<feature type="transmembrane region" description="Helical" evidence="6">
    <location>
        <begin position="95"/>
        <end position="116"/>
    </location>
</feature>
<dbReference type="CDD" id="cd17316">
    <property type="entry name" value="MFS_SV2_like"/>
    <property type="match status" value="1"/>
</dbReference>
<protein>
    <submittedName>
        <fullName evidence="8">MFS transporter</fullName>
    </submittedName>
</protein>
<dbReference type="Gene3D" id="1.20.1250.20">
    <property type="entry name" value="MFS general substrate transporter like domains"/>
    <property type="match status" value="1"/>
</dbReference>
<organism evidence="8 9">
    <name type="scientific">Streptomyces cathayae</name>
    <dbReference type="NCBI Taxonomy" id="3031124"/>
    <lineage>
        <taxon>Bacteria</taxon>
        <taxon>Bacillati</taxon>
        <taxon>Actinomycetota</taxon>
        <taxon>Actinomycetes</taxon>
        <taxon>Kitasatosporales</taxon>
        <taxon>Streptomycetaceae</taxon>
        <taxon>Streptomyces</taxon>
    </lineage>
</organism>
<keyword evidence="3 6" id="KW-0812">Transmembrane</keyword>
<proteinExistence type="predicted"/>
<feature type="transmembrane region" description="Helical" evidence="6">
    <location>
        <begin position="31"/>
        <end position="55"/>
    </location>
</feature>
<feature type="transmembrane region" description="Helical" evidence="6">
    <location>
        <begin position="263"/>
        <end position="280"/>
    </location>
</feature>
<keyword evidence="9" id="KW-1185">Reference proteome</keyword>
<reference evidence="8 9" key="1">
    <citation type="submission" date="2023-03" db="EMBL/GenBank/DDBJ databases">
        <authorList>
            <person name="Mo P."/>
        </authorList>
    </citation>
    <scope>NUCLEOTIDE SEQUENCE [LARGE SCALE GENOMIC DNA]</scope>
    <source>
        <strain evidence="8 9">HUAS 5</strain>
    </source>
</reference>
<evidence type="ECO:0000256" key="5">
    <source>
        <dbReference type="ARBA" id="ARBA00023136"/>
    </source>
</evidence>
<keyword evidence="5 6" id="KW-0472">Membrane</keyword>
<sequence>MSTVATEQNPGLSSVAARLERLPHSRWHVKVRFLIGAVTFFEGFDLLLAASALPVLTEQWNLTTGQATFAVTAASVGMLFGAFGAGWLGDRIGRVRTVALGVLITGLASILVAGSADIGMFAGFRFVQGIGIGGVVPIAATYINEIARSDNRGKLVLLYELIFPAGLSVASLTAVWVVPRLGWQAMFLIGGLPVLLALLLVRKVPESPRWLASQGRLEEAEEVITRIEAEVRASVEEPLPRPSPDIPAEESRGRLREIFQGRYLRRTVILSTLWFTAYYVNHGIITWLPSLYTKQFGLDLTTALTYSLISNATGLLGTVIAALVVDRIGRKPLLLTALLGTAAALAALAVAGATSGGQVALFASCATFFIFVINASLYLYSPELYPTRNRAKGAAFGGVWNRLGVILGPITVGAIIASGASLDVIFVQLAGVAAVGAIVACFAVETKGRTLEELNA</sequence>